<proteinExistence type="predicted"/>
<reference evidence="1" key="1">
    <citation type="submission" date="2022-08" db="EMBL/GenBank/DDBJ databases">
        <title>Genome Sequence of Fusarium decemcellulare.</title>
        <authorList>
            <person name="Buettner E."/>
        </authorList>
    </citation>
    <scope>NUCLEOTIDE SEQUENCE</scope>
    <source>
        <strain evidence="1">Babe19</strain>
    </source>
</reference>
<organism evidence="1 2">
    <name type="scientific">Fusarium decemcellulare</name>
    <dbReference type="NCBI Taxonomy" id="57161"/>
    <lineage>
        <taxon>Eukaryota</taxon>
        <taxon>Fungi</taxon>
        <taxon>Dikarya</taxon>
        <taxon>Ascomycota</taxon>
        <taxon>Pezizomycotina</taxon>
        <taxon>Sordariomycetes</taxon>
        <taxon>Hypocreomycetidae</taxon>
        <taxon>Hypocreales</taxon>
        <taxon>Nectriaceae</taxon>
        <taxon>Fusarium</taxon>
        <taxon>Fusarium decemcellulare species complex</taxon>
    </lineage>
</organism>
<sequence length="345" mass="36788">MTKTLAINRFTGIETRSSIGTEDHPLVNGANAPLISDLNKIFFSDGVPLAVAAARKAIAEAGLDMSEITHLVSTTCTDSSNPGFDHYVAKILGLNSNVEKVLLHGVACSGGLAALRTAANLALGYSALNKPARILCLALEISTPLVRSELDSISGLQQTRVGVALFSDCGSALVLSNNIGKLGRPIYELLGWTQKLIPDTDQDLGFDIDPHGWKVNLSQRVPELTSSAIPSTYRDLLATVAPISACSSAQDFDWAMHPGGASILAGVERVLGISPEHMRASYDRYIHHGNSSSASIFSVMDRLRESEMDKLAPDGRVRDHVVACAFGPGIMIEMSLLKRNVPGRS</sequence>
<evidence type="ECO:0000313" key="2">
    <source>
        <dbReference type="Proteomes" id="UP001148629"/>
    </source>
</evidence>
<name>A0ACC1T004_9HYPO</name>
<protein>
    <submittedName>
        <fullName evidence="1">Uncharacterized protein</fullName>
    </submittedName>
</protein>
<keyword evidence="2" id="KW-1185">Reference proteome</keyword>
<evidence type="ECO:0000313" key="1">
    <source>
        <dbReference type="EMBL" id="KAJ3549804.1"/>
    </source>
</evidence>
<dbReference type="Proteomes" id="UP001148629">
    <property type="component" value="Unassembled WGS sequence"/>
</dbReference>
<dbReference type="EMBL" id="JANRMS010000014">
    <property type="protein sequence ID" value="KAJ3549804.1"/>
    <property type="molecule type" value="Genomic_DNA"/>
</dbReference>
<gene>
    <name evidence="1" type="ORF">NM208_g306</name>
</gene>
<comment type="caution">
    <text evidence="1">The sequence shown here is derived from an EMBL/GenBank/DDBJ whole genome shotgun (WGS) entry which is preliminary data.</text>
</comment>
<accession>A0ACC1T004</accession>